<dbReference type="NCBIfam" id="NF008387">
    <property type="entry name" value="PRK11183.1"/>
    <property type="match status" value="1"/>
</dbReference>
<dbReference type="HAMAP" id="MF_02092">
    <property type="entry name" value="DLDH_Dld"/>
    <property type="match status" value="1"/>
</dbReference>
<gene>
    <name evidence="5" type="primary">dld</name>
    <name evidence="9" type="ORF">E2493_15365</name>
</gene>
<dbReference type="Pfam" id="PF01565">
    <property type="entry name" value="FAD_binding_4"/>
    <property type="match status" value="1"/>
</dbReference>
<dbReference type="SUPFAM" id="SSF56176">
    <property type="entry name" value="FAD-binding/transporter-associated domain-like"/>
    <property type="match status" value="1"/>
</dbReference>
<comment type="caution">
    <text evidence="9">The sequence shown here is derived from an EMBL/GenBank/DDBJ whole genome shotgun (WGS) entry which is preliminary data.</text>
</comment>
<keyword evidence="5" id="KW-0472">Membrane</keyword>
<evidence type="ECO:0000256" key="5">
    <source>
        <dbReference type="HAMAP-Rule" id="MF_02092"/>
    </source>
</evidence>
<comment type="catalytic activity">
    <reaction evidence="5 6">
        <text>(R)-lactate + a quinone = a quinol + pyruvate</text>
        <dbReference type="Rhea" id="RHEA:51468"/>
        <dbReference type="ChEBI" id="CHEBI:15361"/>
        <dbReference type="ChEBI" id="CHEBI:16004"/>
        <dbReference type="ChEBI" id="CHEBI:24646"/>
        <dbReference type="ChEBI" id="CHEBI:132124"/>
        <dbReference type="EC" id="1.1.5.12"/>
    </reaction>
</comment>
<dbReference type="AlphaFoldDB" id="A0A4Y8ZQ10"/>
<dbReference type="PANTHER" id="PTHR43716">
    <property type="entry name" value="D-2-HYDROXYGLUTARATE DEHYDROGENASE, MITOCHONDRIAL"/>
    <property type="match status" value="1"/>
</dbReference>
<evidence type="ECO:0000256" key="6">
    <source>
        <dbReference type="PIRNR" id="PIRNR000101"/>
    </source>
</evidence>
<keyword evidence="4 5" id="KW-0560">Oxidoreductase</keyword>
<dbReference type="InterPro" id="IPR016164">
    <property type="entry name" value="FAD-linked_Oxase-like_C"/>
</dbReference>
<dbReference type="EMBL" id="SPDV01000032">
    <property type="protein sequence ID" value="TFI57362.1"/>
    <property type="molecule type" value="Genomic_DNA"/>
</dbReference>
<dbReference type="GO" id="GO:0031234">
    <property type="term" value="C:extrinsic component of cytoplasmic side of plasma membrane"/>
    <property type="evidence" value="ECO:0007669"/>
    <property type="project" value="UniProtKB-UniRule"/>
</dbReference>
<dbReference type="InterPro" id="IPR016169">
    <property type="entry name" value="FAD-bd_PCMH_sub2"/>
</dbReference>
<dbReference type="Pfam" id="PF09330">
    <property type="entry name" value="Lact-deh-memb"/>
    <property type="match status" value="1"/>
</dbReference>
<evidence type="ECO:0000313" key="9">
    <source>
        <dbReference type="EMBL" id="TFI57362.1"/>
    </source>
</evidence>
<dbReference type="SUPFAM" id="SSF55103">
    <property type="entry name" value="FAD-linked oxidases, C-terminal domain"/>
    <property type="match status" value="1"/>
</dbReference>
<accession>A0A4Y8ZQ10</accession>
<keyword evidence="10" id="KW-1185">Reference proteome</keyword>
<feature type="binding site" evidence="5 7">
    <location>
        <position position="154"/>
    </location>
    <ligand>
        <name>FAD</name>
        <dbReference type="ChEBI" id="CHEBI:57692"/>
    </ligand>
</feature>
<organism evidence="9 10">
    <name type="scientific">Sphingomonas parva</name>
    <dbReference type="NCBI Taxonomy" id="2555898"/>
    <lineage>
        <taxon>Bacteria</taxon>
        <taxon>Pseudomonadati</taxon>
        <taxon>Pseudomonadota</taxon>
        <taxon>Alphaproteobacteria</taxon>
        <taxon>Sphingomonadales</taxon>
        <taxon>Sphingomonadaceae</taxon>
        <taxon>Sphingomonas</taxon>
    </lineage>
</organism>
<dbReference type="Gene3D" id="3.30.70.610">
    <property type="entry name" value="D-lactate dehydrogenase, cap domain, subdomain 1"/>
    <property type="match status" value="2"/>
</dbReference>
<dbReference type="GO" id="GO:0048038">
    <property type="term" value="F:quinone binding"/>
    <property type="evidence" value="ECO:0007669"/>
    <property type="project" value="UniProtKB-KW"/>
</dbReference>
<dbReference type="Gene3D" id="3.30.43.10">
    <property type="entry name" value="Uridine Diphospho-n-acetylenolpyruvylglucosamine Reductase, domain 2"/>
    <property type="match status" value="1"/>
</dbReference>
<dbReference type="Gene3D" id="3.30.465.10">
    <property type="match status" value="1"/>
</dbReference>
<dbReference type="GO" id="GO:0102029">
    <property type="term" value="F:D-lactate dehydrogenase (quinone) activity"/>
    <property type="evidence" value="ECO:0007669"/>
    <property type="project" value="UniProtKB-EC"/>
</dbReference>
<feature type="binding site" evidence="5 7">
    <location>
        <position position="137"/>
    </location>
    <ligand>
        <name>FAD</name>
        <dbReference type="ChEBI" id="CHEBI:57692"/>
    </ligand>
</feature>
<dbReference type="InterPro" id="IPR006094">
    <property type="entry name" value="Oxid_FAD_bind_N"/>
</dbReference>
<dbReference type="GO" id="GO:0055085">
    <property type="term" value="P:transmembrane transport"/>
    <property type="evidence" value="ECO:0007669"/>
    <property type="project" value="InterPro"/>
</dbReference>
<dbReference type="PIRSF" id="PIRSF000101">
    <property type="entry name" value="D-lactate_dh"/>
    <property type="match status" value="1"/>
</dbReference>
<feature type="domain" description="FAD-binding PCMH-type" evidence="8">
    <location>
        <begin position="37"/>
        <end position="210"/>
    </location>
</feature>
<dbReference type="InterPro" id="IPR016173">
    <property type="entry name" value="D-lactate_DH_C-sub2"/>
</dbReference>
<reference evidence="9 10" key="1">
    <citation type="submission" date="2019-03" db="EMBL/GenBank/DDBJ databases">
        <title>Genome sequence of Sphingomonas sp. 17J27-24.</title>
        <authorList>
            <person name="Kim M."/>
            <person name="Maeng S."/>
            <person name="Sathiyaraj S."/>
        </authorList>
    </citation>
    <scope>NUCLEOTIDE SEQUENCE [LARGE SCALE GENOMIC DNA]</scope>
    <source>
        <strain evidence="9 10">17J27-24</strain>
    </source>
</reference>
<evidence type="ECO:0000256" key="2">
    <source>
        <dbReference type="ARBA" id="ARBA00022630"/>
    </source>
</evidence>
<feature type="binding site" evidence="5 7">
    <location>
        <begin position="79"/>
        <end position="80"/>
    </location>
    <ligand>
        <name>FAD</name>
        <dbReference type="ChEBI" id="CHEBI:57692"/>
    </ligand>
</feature>
<feature type="binding site" evidence="7">
    <location>
        <position position="252"/>
    </location>
    <ligand>
        <name>FAD</name>
        <dbReference type="ChEBI" id="CHEBI:57692"/>
    </ligand>
</feature>
<evidence type="ECO:0000313" key="10">
    <source>
        <dbReference type="Proteomes" id="UP000298213"/>
    </source>
</evidence>
<evidence type="ECO:0000256" key="4">
    <source>
        <dbReference type="ARBA" id="ARBA00023002"/>
    </source>
</evidence>
<evidence type="ECO:0000256" key="1">
    <source>
        <dbReference type="ARBA" id="ARBA00001974"/>
    </source>
</evidence>
<feature type="binding site" evidence="5 7">
    <location>
        <position position="144"/>
    </location>
    <ligand>
        <name>FAD</name>
        <dbReference type="ChEBI" id="CHEBI:57692"/>
    </ligand>
</feature>
<dbReference type="InterPro" id="IPR016167">
    <property type="entry name" value="FAD-bd_PCMH_sub1"/>
</dbReference>
<dbReference type="GO" id="GO:0006089">
    <property type="term" value="P:lactate metabolic process"/>
    <property type="evidence" value="ECO:0007669"/>
    <property type="project" value="UniProtKB-UniRule"/>
</dbReference>
<comment type="function">
    <text evidence="5 6">Catalyzes the oxidation of D-lactate to pyruvate.</text>
</comment>
<dbReference type="InterPro" id="IPR015409">
    <property type="entry name" value="Lactate_DH_C"/>
</dbReference>
<feature type="binding site" evidence="5 7">
    <location>
        <position position="257"/>
    </location>
    <ligand>
        <name>FAD</name>
        <dbReference type="ChEBI" id="CHEBI:57692"/>
    </ligand>
</feature>
<dbReference type="InterPro" id="IPR016166">
    <property type="entry name" value="FAD-bd_PCMH"/>
</dbReference>
<comment type="similarity">
    <text evidence="5">Belongs to the quinone-dependent D-lactate dehydrogenase family.</text>
</comment>
<dbReference type="InterPro" id="IPR016172">
    <property type="entry name" value="D-lactate_DH_C-sub1"/>
</dbReference>
<dbReference type="PROSITE" id="PS51387">
    <property type="entry name" value="FAD_PCMH"/>
    <property type="match status" value="1"/>
</dbReference>
<dbReference type="GO" id="GO:0022904">
    <property type="term" value="P:respiratory electron transport chain"/>
    <property type="evidence" value="ECO:0007669"/>
    <property type="project" value="InterPro"/>
</dbReference>
<keyword evidence="2 5" id="KW-0285">Flavoprotein</keyword>
<dbReference type="EC" id="1.1.5.12" evidence="5"/>
<evidence type="ECO:0000256" key="3">
    <source>
        <dbReference type="ARBA" id="ARBA00022827"/>
    </source>
</evidence>
<dbReference type="InterPro" id="IPR036318">
    <property type="entry name" value="FAD-bd_PCMH-like_sf"/>
</dbReference>
<sequence length="569" mass="61929">MPDQTALLRELRGTVGRRHVLTGPAATLRYRRGYRHGEGGAIAVVRPGTLVELWRVAQAAVRTGVAIIVQAANTGLTGGSTPDGDYPGGVLIVSTLRLARIHLLDGGRQALCLPGTTLSQLERALKPLGREPHSVIGSSCLGASVLGGVCNNSGGALVRRGPAYTELALFARLAADGTLQLVNHLGIALGETPEEMLARLERGRFDAGDVAHDPQRRASDQRYSEHVRDIDAETPARFNADPRCLFEASGSAGRVIVFAARLDTFPRDAETTTFYVGTNDPAEFAALRRRLLGGKAALPIAAEYMHRDAFDVAAAYGKDSFLAVRHLGTDRLPALFALKARIDRLARRCGGRRGEGFADRLMQWAARLAPRHLPARMLAWRDRYEHHLLLKMPGGGGDARACLDALFAASEGGYFECTPAEADAAFLHRFACAGAAIRYRLVHADAIEDLVALDFALPRNEQDWTETLPAALEKDIPVRLRYGHFFCHVFHHDYLVRRGADAEAVKAGLCSMLDARRARYPAEHNVGHLYPAAAELAAFYRDLDPCNRLNPGIGKTSKAPFWGRDVHAR</sequence>
<name>A0A4Y8ZQ10_9SPHN</name>
<dbReference type="GO" id="GO:0071949">
    <property type="term" value="F:FAD binding"/>
    <property type="evidence" value="ECO:0007669"/>
    <property type="project" value="InterPro"/>
</dbReference>
<comment type="subcellular location">
    <subcellularLocation>
        <location evidence="5">Cell inner membrane</location>
        <topology evidence="5">Peripheral membrane protein</topology>
        <orientation evidence="5">Cytoplasmic side</orientation>
    </subcellularLocation>
</comment>
<dbReference type="Proteomes" id="UP000298213">
    <property type="component" value="Unassembled WGS sequence"/>
</dbReference>
<dbReference type="InterPro" id="IPR051264">
    <property type="entry name" value="FAD-oxidored/transferase_4"/>
</dbReference>
<keyword evidence="5 6" id="KW-0874">Quinone</keyword>
<feature type="binding site" evidence="5 7">
    <location>
        <begin position="71"/>
        <end position="75"/>
    </location>
    <ligand>
        <name>FAD</name>
        <dbReference type="ChEBI" id="CHEBI:57692"/>
    </ligand>
</feature>
<proteinExistence type="inferred from homology"/>
<keyword evidence="5" id="KW-0997">Cell inner membrane</keyword>
<evidence type="ECO:0000259" key="8">
    <source>
        <dbReference type="PROSITE" id="PS51387"/>
    </source>
</evidence>
<keyword evidence="3 5" id="KW-0274">FAD</keyword>
<dbReference type="InterPro" id="IPR012256">
    <property type="entry name" value="D_lactate_DH"/>
</dbReference>
<comment type="cofactor">
    <cofactor evidence="1 5 6 7">
        <name>FAD</name>
        <dbReference type="ChEBI" id="CHEBI:57692"/>
    </cofactor>
</comment>
<evidence type="ECO:0000256" key="7">
    <source>
        <dbReference type="PIRSR" id="PIRSR000101-1"/>
    </source>
</evidence>
<dbReference type="OrthoDB" id="9772552at2"/>
<dbReference type="GO" id="GO:0004458">
    <property type="term" value="F:D-lactate dehydrogenase (cytochrome) activity"/>
    <property type="evidence" value="ECO:0007669"/>
    <property type="project" value="UniProtKB-UniRule"/>
</dbReference>
<dbReference type="Gene3D" id="3.30.1370.20">
    <property type="entry name" value="D-lactate dehydrogenase, cap domain, subdomain 2"/>
    <property type="match status" value="1"/>
</dbReference>
<keyword evidence="5" id="KW-1003">Cell membrane</keyword>
<dbReference type="PANTHER" id="PTHR43716:SF1">
    <property type="entry name" value="D-2-HYDROXYGLUTARATE DEHYDROGENASE, MITOCHONDRIAL"/>
    <property type="match status" value="1"/>
</dbReference>
<protein>
    <recommendedName>
        <fullName evidence="5">Quinone-dependent D-lactate dehydrogenase</fullName>
        <ecNumber evidence="5">1.1.5.12</ecNumber>
    </recommendedName>
    <alternativeName>
        <fullName evidence="5">D-lactate dehydrogenase</fullName>
        <shortName evidence="5">D-LDH</shortName>
    </alternativeName>
</protein>